<gene>
    <name evidence="1" type="ORF">SAMN05216548_10448</name>
</gene>
<keyword evidence="2" id="KW-1185">Reference proteome</keyword>
<dbReference type="GO" id="GO:0016740">
    <property type="term" value="F:transferase activity"/>
    <property type="evidence" value="ECO:0007669"/>
    <property type="project" value="UniProtKB-KW"/>
</dbReference>
<evidence type="ECO:0000313" key="2">
    <source>
        <dbReference type="Proteomes" id="UP000199647"/>
    </source>
</evidence>
<dbReference type="SUPFAM" id="SSF53756">
    <property type="entry name" value="UDP-Glycosyltransferase/glycogen phosphorylase"/>
    <property type="match status" value="1"/>
</dbReference>
<dbReference type="EMBL" id="FOFG01000004">
    <property type="protein sequence ID" value="SEQ34704.1"/>
    <property type="molecule type" value="Genomic_DNA"/>
</dbReference>
<dbReference type="Pfam" id="PF13692">
    <property type="entry name" value="Glyco_trans_1_4"/>
    <property type="match status" value="1"/>
</dbReference>
<dbReference type="RefSeq" id="WP_177176756.1">
    <property type="nucleotide sequence ID" value="NZ_FOFG01000004.1"/>
</dbReference>
<organism evidence="1 2">
    <name type="scientific">Faunimonas pinastri</name>
    <dbReference type="NCBI Taxonomy" id="1855383"/>
    <lineage>
        <taxon>Bacteria</taxon>
        <taxon>Pseudomonadati</taxon>
        <taxon>Pseudomonadota</taxon>
        <taxon>Alphaproteobacteria</taxon>
        <taxon>Hyphomicrobiales</taxon>
        <taxon>Afifellaceae</taxon>
        <taxon>Faunimonas</taxon>
    </lineage>
</organism>
<dbReference type="Proteomes" id="UP000199647">
    <property type="component" value="Unassembled WGS sequence"/>
</dbReference>
<reference evidence="1 2" key="1">
    <citation type="submission" date="2016-10" db="EMBL/GenBank/DDBJ databases">
        <authorList>
            <person name="de Groot N.N."/>
        </authorList>
    </citation>
    <scope>NUCLEOTIDE SEQUENCE [LARGE SCALE GENOMIC DNA]</scope>
    <source>
        <strain evidence="1 2">A52C2</strain>
    </source>
</reference>
<sequence length="311" mass="34403">MSRIVYVLIGTQRLTGGHKMIVRHVEALKALGYPAVLRIEGSAPVPDWFSHDVEVESGTPPRDGDVLVIPEDATAVLKHYAASPHRKIVFCQNHFYAAANGLGRLTQEELASYREFVACSRSAASWIARFLPHRSVDVLPAFADERRFRPGEKQPIIACASRKRPLELRIVNFMFRRLYGGKLSWRFAVLEAASEEQVARTFAEAHVFLSLSRLEGLGMTTLEAMASECVVAGFTGIGGREYATSANGFWVEEDDCEACAHALVKAVTLVERGGPGAQMMRGAAAETAAHWSHARFIEALDRFWSRTMAVR</sequence>
<protein>
    <submittedName>
        <fullName evidence="1">Glycosyl transferases group 1</fullName>
    </submittedName>
</protein>
<name>A0A1H9F9U6_9HYPH</name>
<accession>A0A1H9F9U6</accession>
<dbReference type="STRING" id="1855383.SAMN05216548_10448"/>
<evidence type="ECO:0000313" key="1">
    <source>
        <dbReference type="EMBL" id="SEQ34704.1"/>
    </source>
</evidence>
<dbReference type="Gene3D" id="3.40.50.2000">
    <property type="entry name" value="Glycogen Phosphorylase B"/>
    <property type="match status" value="1"/>
</dbReference>
<keyword evidence="1" id="KW-0808">Transferase</keyword>
<dbReference type="AlphaFoldDB" id="A0A1H9F9U6"/>
<proteinExistence type="predicted"/>